<evidence type="ECO:0000313" key="4">
    <source>
        <dbReference type="EMBL" id="KAF8766630.1"/>
    </source>
</evidence>
<evidence type="ECO:0000256" key="2">
    <source>
        <dbReference type="ARBA" id="ARBA00022723"/>
    </source>
</evidence>
<dbReference type="AlphaFoldDB" id="A0A8T0E5L8"/>
<reference evidence="4" key="1">
    <citation type="journal article" date="2020" name="bioRxiv">
        <title>Chromosome-level reference genome of the European wasp spider Argiope bruennichi: a resource for studies on range expansion and evolutionary adaptation.</title>
        <authorList>
            <person name="Sheffer M.M."/>
            <person name="Hoppe A."/>
            <person name="Krehenwinkel H."/>
            <person name="Uhl G."/>
            <person name="Kuss A.W."/>
            <person name="Jensen L."/>
            <person name="Jensen C."/>
            <person name="Gillespie R.G."/>
            <person name="Hoff K.J."/>
            <person name="Prost S."/>
        </authorList>
    </citation>
    <scope>NUCLEOTIDE SEQUENCE</scope>
</reference>
<dbReference type="Pfam" id="PF01026">
    <property type="entry name" value="TatD_DNase"/>
    <property type="match status" value="1"/>
</dbReference>
<sequence>MKPPNGKVDGRVRIFNNALKSIKSLEAPSKKTSITSENNIIQAKVMPANHLPVTQENMHNICSSEDFNEMEISENEYGFLPNEVDECAASLPDNQLNMCSWLNNNNLDAAATVHSNAKNVWDLWMEESQLCILKELGNDSFEQVVDECSPPLLNDQLNVFPCVSNSPLKLNQQNLYTNVKNVSDLWIKEKRFSSFQQLRNDSFDQVVEESSLVFQNNQMDMVYFVENNHLTAIQETLFMDVNNKPELRGKENQLEALQQLGNGSSFQVVDECSPSFQNNSSDLCSWVENSRLASIQETLHMDINNETDLWLKQNRLRALQQLENVPLEEYTSDATLISPYCMNSVGEISPDLTRNPSDYQSVNVLPPSAENSISSSEENSSNILNASYRNDNFIMKEKHLMHEELKVQSTERKNFSYDCKFSSRYSQFLDQEKATAYKDVESVCENIIEFANLSEHESCLVKEETQSSGQHFAVSEPENCGCNKIENISCNLLQEKWKKRMVRNKNNVAKLPSYDADILMTLKSTTGFFDAHCHLDFLLNRQGFHGTYADYMAQHKNSYPESYKGCIAVFCKPFTFSKKNIWQKHLEQDNVWGAFGCHPKEAQNYNEQIEEDLKAALDHHKVKALGEIGLDYSEGNRCPRDVQQNVFKRQLKIASERKLRLVIHCRDADDDTIKIMLEVFPKDTIFHLHCFTGDWVTAQKWINEFPNVFIGITNLVTFPSATPTHEVVRKLPLEHLLLETDAPYFVPRMAPKGTRYSHPGMAIHVAAQVAALQNIPIEKVLQWTSSNTKVVYDIQ</sequence>
<dbReference type="CDD" id="cd01310">
    <property type="entry name" value="TatD_DNAse"/>
    <property type="match status" value="1"/>
</dbReference>
<protein>
    <submittedName>
        <fullName evidence="4">Putative deoxyribonuclease TATDN2 like protein</fullName>
    </submittedName>
</protein>
<keyword evidence="3" id="KW-0378">Hydrolase</keyword>
<evidence type="ECO:0000313" key="5">
    <source>
        <dbReference type="Proteomes" id="UP000807504"/>
    </source>
</evidence>
<evidence type="ECO:0000256" key="3">
    <source>
        <dbReference type="ARBA" id="ARBA00022801"/>
    </source>
</evidence>
<dbReference type="PANTHER" id="PTHR46363:SF1">
    <property type="entry name" value="DEOXYRIBONUCLEASE TATDN2-RELATED"/>
    <property type="match status" value="1"/>
</dbReference>
<dbReference type="PROSITE" id="PS01137">
    <property type="entry name" value="TATD_1"/>
    <property type="match status" value="1"/>
</dbReference>
<comment type="caution">
    <text evidence="4">The sequence shown here is derived from an EMBL/GenBank/DDBJ whole genome shotgun (WGS) entry which is preliminary data.</text>
</comment>
<keyword evidence="2" id="KW-0479">Metal-binding</keyword>
<evidence type="ECO:0000256" key="1">
    <source>
        <dbReference type="ARBA" id="ARBA00009275"/>
    </source>
</evidence>
<accession>A0A8T0E5L8</accession>
<keyword evidence="5" id="KW-1185">Reference proteome</keyword>
<proteinExistence type="inferred from homology"/>
<dbReference type="EMBL" id="JABXBU010002230">
    <property type="protein sequence ID" value="KAF8766630.1"/>
    <property type="molecule type" value="Genomic_DNA"/>
</dbReference>
<name>A0A8T0E5L8_ARGBR</name>
<dbReference type="InterPro" id="IPR032466">
    <property type="entry name" value="Metal_Hydrolase"/>
</dbReference>
<dbReference type="Gene3D" id="3.20.20.140">
    <property type="entry name" value="Metal-dependent hydrolases"/>
    <property type="match status" value="1"/>
</dbReference>
<dbReference type="Proteomes" id="UP000807504">
    <property type="component" value="Unassembled WGS sequence"/>
</dbReference>
<dbReference type="GO" id="GO:0016788">
    <property type="term" value="F:hydrolase activity, acting on ester bonds"/>
    <property type="evidence" value="ECO:0007669"/>
    <property type="project" value="InterPro"/>
</dbReference>
<dbReference type="SUPFAM" id="SSF51556">
    <property type="entry name" value="Metallo-dependent hydrolases"/>
    <property type="match status" value="1"/>
</dbReference>
<comment type="similarity">
    <text evidence="1">Belongs to the metallo-dependent hydrolases superfamily. TatD-type hydrolase family.</text>
</comment>
<reference evidence="4" key="2">
    <citation type="submission" date="2020-06" db="EMBL/GenBank/DDBJ databases">
        <authorList>
            <person name="Sheffer M."/>
        </authorList>
    </citation>
    <scope>NUCLEOTIDE SEQUENCE</scope>
</reference>
<organism evidence="4 5">
    <name type="scientific">Argiope bruennichi</name>
    <name type="common">Wasp spider</name>
    <name type="synonym">Aranea bruennichi</name>
    <dbReference type="NCBI Taxonomy" id="94029"/>
    <lineage>
        <taxon>Eukaryota</taxon>
        <taxon>Metazoa</taxon>
        <taxon>Ecdysozoa</taxon>
        <taxon>Arthropoda</taxon>
        <taxon>Chelicerata</taxon>
        <taxon>Arachnida</taxon>
        <taxon>Araneae</taxon>
        <taxon>Araneomorphae</taxon>
        <taxon>Entelegynae</taxon>
        <taxon>Araneoidea</taxon>
        <taxon>Araneidae</taxon>
        <taxon>Argiope</taxon>
    </lineage>
</organism>
<dbReference type="InterPro" id="IPR018228">
    <property type="entry name" value="DNase_TatD-rel_CS"/>
</dbReference>
<dbReference type="PROSITE" id="PS01091">
    <property type="entry name" value="TATD_3"/>
    <property type="match status" value="1"/>
</dbReference>
<dbReference type="InterPro" id="IPR001130">
    <property type="entry name" value="TatD-like"/>
</dbReference>
<dbReference type="PANTHER" id="PTHR46363">
    <property type="entry name" value="DEOXYRIBONUCLEASE TATDN2-RELATED"/>
    <property type="match status" value="1"/>
</dbReference>
<gene>
    <name evidence="4" type="ORF">HNY73_019676</name>
</gene>
<dbReference type="FunFam" id="3.20.20.140:FF:000005">
    <property type="entry name" value="TatD family hydrolase"/>
    <property type="match status" value="1"/>
</dbReference>
<dbReference type="GO" id="GO:0046872">
    <property type="term" value="F:metal ion binding"/>
    <property type="evidence" value="ECO:0007669"/>
    <property type="project" value="UniProtKB-KW"/>
</dbReference>